<dbReference type="AlphaFoldDB" id="A0A9N9FUF0"/>
<feature type="region of interest" description="Disordered" evidence="1">
    <location>
        <begin position="277"/>
        <end position="351"/>
    </location>
</feature>
<dbReference type="GO" id="GO:0006361">
    <property type="term" value="P:transcription initiation at RNA polymerase I promoter"/>
    <property type="evidence" value="ECO:0007669"/>
    <property type="project" value="TreeGrafter"/>
</dbReference>
<accession>A0A9N9FUF0</accession>
<comment type="caution">
    <text evidence="2">The sequence shown here is derived from an EMBL/GenBank/DDBJ whole genome shotgun (WGS) entry which is preliminary data.</text>
</comment>
<feature type="compositionally biased region" description="Low complexity" evidence="1">
    <location>
        <begin position="285"/>
        <end position="308"/>
    </location>
</feature>
<dbReference type="InterPro" id="IPR001005">
    <property type="entry name" value="SANT/Myb"/>
</dbReference>
<evidence type="ECO:0000313" key="2">
    <source>
        <dbReference type="EMBL" id="CAG8557048.1"/>
    </source>
</evidence>
<organism evidence="2 3">
    <name type="scientific">Paraglomus brasilianum</name>
    <dbReference type="NCBI Taxonomy" id="144538"/>
    <lineage>
        <taxon>Eukaryota</taxon>
        <taxon>Fungi</taxon>
        <taxon>Fungi incertae sedis</taxon>
        <taxon>Mucoromycota</taxon>
        <taxon>Glomeromycotina</taxon>
        <taxon>Glomeromycetes</taxon>
        <taxon>Paraglomerales</taxon>
        <taxon>Paraglomeraceae</taxon>
        <taxon>Paraglomus</taxon>
    </lineage>
</organism>
<dbReference type="PANTHER" id="PTHR28079">
    <property type="entry name" value="RNA POLYMERASE I-SPECIFIC TRANSCRIPTION INITIATION FACTOR RRN5"/>
    <property type="match status" value="1"/>
</dbReference>
<evidence type="ECO:0000256" key="1">
    <source>
        <dbReference type="SAM" id="MobiDB-lite"/>
    </source>
</evidence>
<evidence type="ECO:0000313" key="3">
    <source>
        <dbReference type="Proteomes" id="UP000789739"/>
    </source>
</evidence>
<sequence>MLDQKHNALKRPRYQPDEASSALNNGDSSKHQRVSLLLYETFFASCSDSLTISHDTKNTITTSWESSERDRFFTALARYGKYNPVEISKCVGTKSVSQILIYIDQLEKDLRLETLKERFEKENETGTKRDGKIKSRRRLYYNIPAAREMSDDWVEMEERLGLELAALDDTKTREHDSEMALHEMASLNDSILNLENVSLFAKSIVREDDCMVARQTLARLHTELKHWVSLIVRDIIVLRRLRNTSSEIEVTGLEIEYALKLRGRIVKKLFDCSNQKANSPPGLFTPTQTTQQPHTASISSQSNTQSTTLRQFSNNNARSPPSSPHPSSDSDSSSFSSPDSYTSEDEALEKKERELDAKYERHLRDLLAPRDQTINLTNAIAKFEKRLVECYQEDELDESWNKFG</sequence>
<dbReference type="OrthoDB" id="2240312at2759"/>
<dbReference type="CDD" id="cd00167">
    <property type="entry name" value="SANT"/>
    <property type="match status" value="1"/>
</dbReference>
<protein>
    <submittedName>
        <fullName evidence="2">5417_t:CDS:1</fullName>
    </submittedName>
</protein>
<reference evidence="2" key="1">
    <citation type="submission" date="2021-06" db="EMBL/GenBank/DDBJ databases">
        <authorList>
            <person name="Kallberg Y."/>
            <person name="Tangrot J."/>
            <person name="Rosling A."/>
        </authorList>
    </citation>
    <scope>NUCLEOTIDE SEQUENCE</scope>
    <source>
        <strain evidence="2">BR232B</strain>
    </source>
</reference>
<dbReference type="GO" id="GO:0001181">
    <property type="term" value="F:RNA polymerase I general transcription initiation factor activity"/>
    <property type="evidence" value="ECO:0007669"/>
    <property type="project" value="TreeGrafter"/>
</dbReference>
<keyword evidence="3" id="KW-1185">Reference proteome</keyword>
<dbReference type="Gene3D" id="1.20.58.1880">
    <property type="match status" value="1"/>
</dbReference>
<dbReference type="Proteomes" id="UP000789739">
    <property type="component" value="Unassembled WGS sequence"/>
</dbReference>
<dbReference type="InterPro" id="IPR039601">
    <property type="entry name" value="Rrn5"/>
</dbReference>
<feature type="compositionally biased region" description="Low complexity" evidence="1">
    <location>
        <begin position="325"/>
        <end position="340"/>
    </location>
</feature>
<feature type="region of interest" description="Disordered" evidence="1">
    <location>
        <begin position="1"/>
        <end position="28"/>
    </location>
</feature>
<dbReference type="InterPro" id="IPR009057">
    <property type="entry name" value="Homeodomain-like_sf"/>
</dbReference>
<feature type="compositionally biased region" description="Polar residues" evidence="1">
    <location>
        <begin position="309"/>
        <end position="318"/>
    </location>
</feature>
<name>A0A9N9FUF0_9GLOM</name>
<proteinExistence type="predicted"/>
<dbReference type="EMBL" id="CAJVPI010000625">
    <property type="protein sequence ID" value="CAG8557048.1"/>
    <property type="molecule type" value="Genomic_DNA"/>
</dbReference>
<dbReference type="GO" id="GO:0000500">
    <property type="term" value="C:RNA polymerase I upstream activating factor complex"/>
    <property type="evidence" value="ECO:0007669"/>
    <property type="project" value="InterPro"/>
</dbReference>
<gene>
    <name evidence="2" type="ORF">PBRASI_LOCUS5393</name>
</gene>
<dbReference type="SUPFAM" id="SSF46689">
    <property type="entry name" value="Homeodomain-like"/>
    <property type="match status" value="1"/>
</dbReference>
<dbReference type="GO" id="GO:0000182">
    <property type="term" value="F:rDNA binding"/>
    <property type="evidence" value="ECO:0007669"/>
    <property type="project" value="TreeGrafter"/>
</dbReference>
<dbReference type="PANTHER" id="PTHR28079:SF1">
    <property type="entry name" value="RNA POLYMERASE I-SPECIFIC TRANSCRIPTION INITIATION FACTOR RRN5"/>
    <property type="match status" value="1"/>
</dbReference>
<dbReference type="GO" id="GO:0042790">
    <property type="term" value="P:nucleolar large rRNA transcription by RNA polymerase I"/>
    <property type="evidence" value="ECO:0007669"/>
    <property type="project" value="InterPro"/>
</dbReference>